<dbReference type="AlphaFoldDB" id="A0A0P7BXX9"/>
<keyword evidence="5" id="KW-1185">Reference proteome</keyword>
<evidence type="ECO:0000256" key="1">
    <source>
        <dbReference type="SAM" id="Coils"/>
    </source>
</evidence>
<feature type="region of interest" description="Disordered" evidence="2">
    <location>
        <begin position="1"/>
        <end position="74"/>
    </location>
</feature>
<name>A0A0P7BXX9_9HYPO</name>
<feature type="compositionally biased region" description="Polar residues" evidence="2">
    <location>
        <begin position="225"/>
        <end position="235"/>
    </location>
</feature>
<dbReference type="EMBL" id="LKCW01000001">
    <property type="protein sequence ID" value="KPM46393.1"/>
    <property type="molecule type" value="Genomic_DNA"/>
</dbReference>
<dbReference type="Proteomes" id="UP000050424">
    <property type="component" value="Unassembled WGS sequence"/>
</dbReference>
<evidence type="ECO:0000256" key="3">
    <source>
        <dbReference type="SAM" id="Phobius"/>
    </source>
</evidence>
<feature type="compositionally biased region" description="Basic residues" evidence="2">
    <location>
        <begin position="41"/>
        <end position="51"/>
    </location>
</feature>
<reference evidence="4 5" key="1">
    <citation type="submission" date="2015-09" db="EMBL/GenBank/DDBJ databases">
        <title>Draft genome of a European isolate of the apple canker pathogen Neonectria ditissima.</title>
        <authorList>
            <person name="Gomez-Cortecero A."/>
            <person name="Harrison R.J."/>
            <person name="Armitage A.D."/>
        </authorList>
    </citation>
    <scope>NUCLEOTIDE SEQUENCE [LARGE SCALE GENOMIC DNA]</scope>
    <source>
        <strain evidence="4 5">R09/05</strain>
    </source>
</reference>
<feature type="coiled-coil region" evidence="1">
    <location>
        <begin position="767"/>
        <end position="801"/>
    </location>
</feature>
<organism evidence="4 5">
    <name type="scientific">Neonectria ditissima</name>
    <dbReference type="NCBI Taxonomy" id="78410"/>
    <lineage>
        <taxon>Eukaryota</taxon>
        <taxon>Fungi</taxon>
        <taxon>Dikarya</taxon>
        <taxon>Ascomycota</taxon>
        <taxon>Pezizomycotina</taxon>
        <taxon>Sordariomycetes</taxon>
        <taxon>Hypocreomycetidae</taxon>
        <taxon>Hypocreales</taxon>
        <taxon>Nectriaceae</taxon>
        <taxon>Neonectria</taxon>
    </lineage>
</organism>
<feature type="region of interest" description="Disordered" evidence="2">
    <location>
        <begin position="86"/>
        <end position="169"/>
    </location>
</feature>
<feature type="transmembrane region" description="Helical" evidence="3">
    <location>
        <begin position="271"/>
        <end position="293"/>
    </location>
</feature>
<proteinExistence type="predicted"/>
<protein>
    <submittedName>
        <fullName evidence="4">Uncharacterized protein</fullName>
    </submittedName>
</protein>
<feature type="region of interest" description="Disordered" evidence="2">
    <location>
        <begin position="225"/>
        <end position="251"/>
    </location>
</feature>
<gene>
    <name evidence="4" type="ORF">AK830_g57</name>
</gene>
<evidence type="ECO:0000313" key="5">
    <source>
        <dbReference type="Proteomes" id="UP000050424"/>
    </source>
</evidence>
<keyword evidence="3" id="KW-0472">Membrane</keyword>
<dbReference type="OrthoDB" id="5102246at2759"/>
<feature type="region of interest" description="Disordered" evidence="2">
    <location>
        <begin position="570"/>
        <end position="594"/>
    </location>
</feature>
<evidence type="ECO:0000256" key="2">
    <source>
        <dbReference type="SAM" id="MobiDB-lite"/>
    </source>
</evidence>
<keyword evidence="3" id="KW-1133">Transmembrane helix</keyword>
<keyword evidence="3" id="KW-0812">Transmembrane</keyword>
<comment type="caution">
    <text evidence="4">The sequence shown here is derived from an EMBL/GenBank/DDBJ whole genome shotgun (WGS) entry which is preliminary data.</text>
</comment>
<accession>A0A0P7BXX9</accession>
<feature type="region of interest" description="Disordered" evidence="2">
    <location>
        <begin position="617"/>
        <end position="640"/>
    </location>
</feature>
<keyword evidence="1" id="KW-0175">Coiled coil</keyword>
<evidence type="ECO:0000313" key="4">
    <source>
        <dbReference type="EMBL" id="KPM46393.1"/>
    </source>
</evidence>
<feature type="compositionally biased region" description="Low complexity" evidence="2">
    <location>
        <begin position="621"/>
        <end position="631"/>
    </location>
</feature>
<sequence>MAPLRPEAPAGRRSQPRRAVRDRPRASQAGRGVSPRAATAKLRRRTSPRPRRREEPFTRAAVRLSLQAHPNLPAVPIELRIAYQGTQPRAADARIQLSSLPSHSPRPPKRPLPGQDEAPSSKRPHIHDQRPQTPPDPPAAAICVGEEANKDDDEGEKRWQDCGQTLPSPAGRIHRALLRSPRHAEAETRPLPPPRARYAVNLGVVKAFPAIPNVELSPFETGLASNGSSGATQTDAFAKQTAERDSKDDLEDDIEEVVDHLDKPPQRTPRLVLITAIITVLALVLSPCLLISLTLTDHRKPASEPDAFEAVDWFQQAVMIHVGTSVAMRMLLLGETHLEKQRWRCQPGLRTPEGTFYPIDRPPPDTPNFTCCPGYKPWETSSNGTYIEERIFLGDIDKVLYSTAMKLERIANHGPFEFRFTNGTSTQFRWSTFKTGFVGPHASLPTIDTSLTNHLETTTTVHGMATPSSNDTQRQPTPTARPEYVFFIYNLDPPLAKLLDDTRDAFRRFRAFHEFEYADLTAYHLRQGFIDLDCIGRKLRRLKWRASQEENWGSDHDRFRCVYQPSRPENMTVDLTKPESSTTPRKRPQMTDIPQDISHEFISAVWKAESSRKVRSRSWESEASQNASASSTKPFTPIGTPCPTGFPSLADWSANQKQNGTAKELLKILDTSLKFDFEPGNDFEPGKEYRGYQVPQFHNIVLLRDRLIAVCDLMDDFVDRIEQVVRGLPLEKQVNDPFDPYLTSAWRNAAWLHDVVGFFRDIAVVRLKEMRERFKRSAWLIEELERQQRELRDEIDRGLMRGWRGHRNQALYIPAIHDILDVVDASYRWAEEEANGIYRVALFRGADFDRRRSAYWKNILTHNHADRDIFWSRWGLRDRRRDPEGSEALCYSVYPMNVSYDYFNEEGRRRTQRCGDAWARHGYDDPRHFEYPIPLALRKYGGR</sequence>